<gene>
    <name evidence="7" type="ORF">DCW48_05070</name>
</gene>
<dbReference type="AlphaFoldDB" id="A0A351RAA8"/>
<keyword evidence="3 5" id="KW-0479">Metal-binding</keyword>
<dbReference type="GO" id="GO:0019825">
    <property type="term" value="F:oxygen binding"/>
    <property type="evidence" value="ECO:0007669"/>
    <property type="project" value="InterPro"/>
</dbReference>
<comment type="caution">
    <text evidence="7">The sequence shown here is derived from an EMBL/GenBank/DDBJ whole genome shotgun (WGS) entry which is preliminary data.</text>
</comment>
<name>A0A351RAA8_9PROT</name>
<evidence type="ECO:0000313" key="7">
    <source>
        <dbReference type="EMBL" id="HBA08979.1"/>
    </source>
</evidence>
<keyword evidence="2 5" id="KW-0349">Heme</keyword>
<reference evidence="7 8" key="1">
    <citation type="journal article" date="2018" name="Nat. Biotechnol.">
        <title>A standardized bacterial taxonomy based on genome phylogeny substantially revises the tree of life.</title>
        <authorList>
            <person name="Parks D.H."/>
            <person name="Chuvochina M."/>
            <person name="Waite D.W."/>
            <person name="Rinke C."/>
            <person name="Skarshewski A."/>
            <person name="Chaumeil P.A."/>
            <person name="Hugenholtz P."/>
        </authorList>
    </citation>
    <scope>NUCLEOTIDE SEQUENCE [LARGE SCALE GENOMIC DNA]</scope>
    <source>
        <strain evidence="7">UBA9958</strain>
    </source>
</reference>
<dbReference type="GO" id="GO:0020037">
    <property type="term" value="F:heme binding"/>
    <property type="evidence" value="ECO:0007669"/>
    <property type="project" value="InterPro"/>
</dbReference>
<dbReference type="PROSITE" id="PS51257">
    <property type="entry name" value="PROKAR_LIPOPROTEIN"/>
    <property type="match status" value="1"/>
</dbReference>
<keyword evidence="1" id="KW-0813">Transport</keyword>
<sequence length="145" mass="16106">MNKHVLIALMLLLCSCVQMQSSSTKVAVAPTLFERIGGLPVLNIVVSETIDQSVNDPKIKRSFDGIKLSTLKQSVVDQLCVLTGGSCVYEGETMQNSHRDLKITTAEFELFVEAFRTSLNKHVGEREKNELLKILAPMKRDIVTN</sequence>
<dbReference type="InterPro" id="IPR009050">
    <property type="entry name" value="Globin-like_sf"/>
</dbReference>
<feature type="chain" id="PRO_5016964843" evidence="6">
    <location>
        <begin position="21"/>
        <end position="145"/>
    </location>
</feature>
<organism evidence="7 8">
    <name type="scientific">Methylotenera mobilis</name>
    <dbReference type="NCBI Taxonomy" id="359408"/>
    <lineage>
        <taxon>Bacteria</taxon>
        <taxon>Pseudomonadati</taxon>
        <taxon>Pseudomonadota</taxon>
        <taxon>Betaproteobacteria</taxon>
        <taxon>Nitrosomonadales</taxon>
        <taxon>Methylophilaceae</taxon>
        <taxon>Methylotenera</taxon>
    </lineage>
</organism>
<evidence type="ECO:0000256" key="1">
    <source>
        <dbReference type="ARBA" id="ARBA00022448"/>
    </source>
</evidence>
<accession>A0A351RAA8</accession>
<feature type="binding site" description="distal binding residue" evidence="5">
    <location>
        <position position="98"/>
    </location>
    <ligand>
        <name>heme</name>
        <dbReference type="ChEBI" id="CHEBI:30413"/>
    </ligand>
    <ligandPart>
        <name>Fe</name>
        <dbReference type="ChEBI" id="CHEBI:18248"/>
    </ligandPart>
</feature>
<evidence type="ECO:0000256" key="4">
    <source>
        <dbReference type="ARBA" id="ARBA00023004"/>
    </source>
</evidence>
<protein>
    <submittedName>
        <fullName evidence="7">Group 1 truncated hemoglobin</fullName>
    </submittedName>
</protein>
<dbReference type="SUPFAM" id="SSF46458">
    <property type="entry name" value="Globin-like"/>
    <property type="match status" value="1"/>
</dbReference>
<proteinExistence type="predicted"/>
<feature type="signal peptide" evidence="6">
    <location>
        <begin position="1"/>
        <end position="20"/>
    </location>
</feature>
<evidence type="ECO:0000313" key="8">
    <source>
        <dbReference type="Proteomes" id="UP000264313"/>
    </source>
</evidence>
<evidence type="ECO:0000256" key="2">
    <source>
        <dbReference type="ARBA" id="ARBA00022617"/>
    </source>
</evidence>
<dbReference type="CDD" id="cd00454">
    <property type="entry name" value="TrHb1_N"/>
    <property type="match status" value="1"/>
</dbReference>
<dbReference type="InterPro" id="IPR001486">
    <property type="entry name" value="Hemoglobin_trunc"/>
</dbReference>
<dbReference type="InterPro" id="IPR012292">
    <property type="entry name" value="Globin/Proto"/>
</dbReference>
<evidence type="ECO:0000256" key="6">
    <source>
        <dbReference type="SAM" id="SignalP"/>
    </source>
</evidence>
<keyword evidence="4 5" id="KW-0408">Iron</keyword>
<dbReference type="STRING" id="1132855.GCA_000384255_01633"/>
<evidence type="ECO:0000256" key="3">
    <source>
        <dbReference type="ARBA" id="ARBA00022723"/>
    </source>
</evidence>
<dbReference type="Pfam" id="PF01152">
    <property type="entry name" value="Bac_globin"/>
    <property type="match status" value="1"/>
</dbReference>
<dbReference type="Gene3D" id="1.10.490.10">
    <property type="entry name" value="Globins"/>
    <property type="match status" value="1"/>
</dbReference>
<evidence type="ECO:0000256" key="5">
    <source>
        <dbReference type="PIRSR" id="PIRSR601486-1"/>
    </source>
</evidence>
<dbReference type="EMBL" id="DNAA01000123">
    <property type="protein sequence ID" value="HBA08979.1"/>
    <property type="molecule type" value="Genomic_DNA"/>
</dbReference>
<keyword evidence="6" id="KW-0732">Signal</keyword>
<dbReference type="Proteomes" id="UP000264313">
    <property type="component" value="Unassembled WGS sequence"/>
</dbReference>
<dbReference type="GO" id="GO:0046872">
    <property type="term" value="F:metal ion binding"/>
    <property type="evidence" value="ECO:0007669"/>
    <property type="project" value="UniProtKB-KW"/>
</dbReference>